<keyword evidence="2" id="KW-1185">Reference proteome</keyword>
<protein>
    <submittedName>
        <fullName evidence="1">Uncharacterized protein</fullName>
    </submittedName>
</protein>
<evidence type="ECO:0000313" key="1">
    <source>
        <dbReference type="EMBL" id="THE09422.1"/>
    </source>
</evidence>
<sequence>MAVEDTILIKIGKSYREGMSAEDLYNATSISWKISREKLQSGDYKFYCAIYNNKIKEVYEFIGYEKDERPEKEGRYILKGKIAEMQIRNILLDLDVSSLHKGLGNPIKYENMEKLLKIARTEIGPTEVYTLPETEENSEFFIESILINLAKKNTEIKTISTQKSNWITRVDEKGIYVETESSREKYQNGEKESPWDYITFAFIMQGWEEFIKVRTATQSDFIKTKGRSSFLMAFFSQLPFVGVTTKETKVAITLKEYTTDQLPEGNIELTISFLDEIIKDNIDPRKINSIFKEEKIIRLKSRARQGLKL</sequence>
<dbReference type="RefSeq" id="WP_136381773.1">
    <property type="nucleotide sequence ID" value="NZ_SLUB01000081.1"/>
</dbReference>
<gene>
    <name evidence="1" type="ORF">E1I69_22505</name>
</gene>
<comment type="caution">
    <text evidence="1">The sequence shown here is derived from an EMBL/GenBank/DDBJ whole genome shotgun (WGS) entry which is preliminary data.</text>
</comment>
<dbReference type="Proteomes" id="UP000306477">
    <property type="component" value="Unassembled WGS sequence"/>
</dbReference>
<dbReference type="AlphaFoldDB" id="A0A4S3PLA0"/>
<name>A0A4S3PLA0_9BACI</name>
<reference evidence="1 2" key="1">
    <citation type="journal article" date="2019" name="Indoor Air">
        <title>Impacts of indoor surface finishes on bacterial viability.</title>
        <authorList>
            <person name="Hu J."/>
            <person name="Maamar S.B."/>
            <person name="Glawe A.J."/>
            <person name="Gottel N."/>
            <person name="Gilbert J.A."/>
            <person name="Hartmann E.M."/>
        </authorList>
    </citation>
    <scope>NUCLEOTIDE SEQUENCE [LARGE SCALE GENOMIC DNA]</scope>
    <source>
        <strain evidence="1 2">AF060A6</strain>
    </source>
</reference>
<evidence type="ECO:0000313" key="2">
    <source>
        <dbReference type="Proteomes" id="UP000306477"/>
    </source>
</evidence>
<dbReference type="OrthoDB" id="9781481at2"/>
<dbReference type="EMBL" id="SLUB01000081">
    <property type="protein sequence ID" value="THE09422.1"/>
    <property type="molecule type" value="Genomic_DNA"/>
</dbReference>
<proteinExistence type="predicted"/>
<accession>A0A4S3PLA0</accession>
<organism evidence="1 2">
    <name type="scientific">Bacillus timonensis</name>
    <dbReference type="NCBI Taxonomy" id="1033734"/>
    <lineage>
        <taxon>Bacteria</taxon>
        <taxon>Bacillati</taxon>
        <taxon>Bacillota</taxon>
        <taxon>Bacilli</taxon>
        <taxon>Bacillales</taxon>
        <taxon>Bacillaceae</taxon>
        <taxon>Bacillus</taxon>
    </lineage>
</organism>